<keyword evidence="2" id="KW-0378">Hydrolase</keyword>
<keyword evidence="2" id="KW-0645">Protease</keyword>
<dbReference type="Proteomes" id="UP000620124">
    <property type="component" value="Unassembled WGS sequence"/>
</dbReference>
<dbReference type="InterPro" id="IPR015366">
    <property type="entry name" value="S53_propep"/>
</dbReference>
<evidence type="ECO:0000313" key="2">
    <source>
        <dbReference type="EMBL" id="KAF7342122.1"/>
    </source>
</evidence>
<dbReference type="EMBL" id="JACAZI010000017">
    <property type="protein sequence ID" value="KAF7342122.1"/>
    <property type="molecule type" value="Genomic_DNA"/>
</dbReference>
<dbReference type="Pfam" id="PF09286">
    <property type="entry name" value="Pro-kuma_activ"/>
    <property type="match status" value="1"/>
</dbReference>
<dbReference type="SUPFAM" id="SSF54897">
    <property type="entry name" value="Protease propeptides/inhibitors"/>
    <property type="match status" value="1"/>
</dbReference>
<organism evidence="2 3">
    <name type="scientific">Mycena venus</name>
    <dbReference type="NCBI Taxonomy" id="2733690"/>
    <lineage>
        <taxon>Eukaryota</taxon>
        <taxon>Fungi</taxon>
        <taxon>Dikarya</taxon>
        <taxon>Basidiomycota</taxon>
        <taxon>Agaricomycotina</taxon>
        <taxon>Agaricomycetes</taxon>
        <taxon>Agaricomycetidae</taxon>
        <taxon>Agaricales</taxon>
        <taxon>Marasmiineae</taxon>
        <taxon>Mycenaceae</taxon>
        <taxon>Mycena</taxon>
    </lineage>
</organism>
<dbReference type="PANTHER" id="PTHR14218">
    <property type="entry name" value="PROTEASE S8 TRIPEPTIDYL PEPTIDASE I CLN2"/>
    <property type="match status" value="1"/>
</dbReference>
<keyword evidence="3" id="KW-1185">Reference proteome</keyword>
<accession>A0A8H6XJC6</accession>
<dbReference type="OrthoDB" id="3060409at2759"/>
<comment type="caution">
    <text evidence="2">The sequence shown here is derived from an EMBL/GenBank/DDBJ whole genome shotgun (WGS) entry which is preliminary data.</text>
</comment>
<dbReference type="InterPro" id="IPR050819">
    <property type="entry name" value="Tripeptidyl-peptidase_I"/>
</dbReference>
<feature type="domain" description="Peptidase S53 activation" evidence="1">
    <location>
        <begin position="25"/>
        <end position="140"/>
    </location>
</feature>
<dbReference type="CDD" id="cd11377">
    <property type="entry name" value="Pro-peptidase_S53"/>
    <property type="match status" value="1"/>
</dbReference>
<dbReference type="AlphaFoldDB" id="A0A8H6XJC6"/>
<protein>
    <submittedName>
        <fullName evidence="2">Family S53 protease</fullName>
    </submittedName>
</protein>
<proteinExistence type="predicted"/>
<name>A0A8H6XJC6_9AGAR</name>
<evidence type="ECO:0000259" key="1">
    <source>
        <dbReference type="SMART" id="SM00944"/>
    </source>
</evidence>
<evidence type="ECO:0000313" key="3">
    <source>
        <dbReference type="Proteomes" id="UP000620124"/>
    </source>
</evidence>
<dbReference type="GO" id="GO:0004175">
    <property type="term" value="F:endopeptidase activity"/>
    <property type="evidence" value="ECO:0007669"/>
    <property type="project" value="TreeGrafter"/>
</dbReference>
<dbReference type="GO" id="GO:0006508">
    <property type="term" value="P:proteolysis"/>
    <property type="evidence" value="ECO:0007669"/>
    <property type="project" value="UniProtKB-KW"/>
</dbReference>
<gene>
    <name evidence="2" type="ORF">MVEN_01799800</name>
</gene>
<dbReference type="PANTHER" id="PTHR14218:SF15">
    <property type="entry name" value="TRIPEPTIDYL-PEPTIDASE 1"/>
    <property type="match status" value="1"/>
</dbReference>
<dbReference type="GO" id="GO:0008240">
    <property type="term" value="F:tripeptidyl-peptidase activity"/>
    <property type="evidence" value="ECO:0007669"/>
    <property type="project" value="TreeGrafter"/>
</dbReference>
<sequence length="151" mass="16676">MATEHPVILASYKGETNSPFQLIPFKESFSVGETPEDKILSLRLALTHNDISDLHDIYEVSTPGNPRYRQYLSKGEVEKFVAPSADTLAQVKFWLPSDNLTALPLTGVSQANELLGVDFSTTLKASTKAIYSTVTRVHNLDIDSNTSFDLD</sequence>
<reference evidence="2" key="1">
    <citation type="submission" date="2020-05" db="EMBL/GenBank/DDBJ databases">
        <title>Mycena genomes resolve the evolution of fungal bioluminescence.</title>
        <authorList>
            <person name="Tsai I.J."/>
        </authorList>
    </citation>
    <scope>NUCLEOTIDE SEQUENCE</scope>
    <source>
        <strain evidence="2">CCC161011</strain>
    </source>
</reference>
<dbReference type="SMART" id="SM00944">
    <property type="entry name" value="Pro-kuma_activ"/>
    <property type="match status" value="1"/>
</dbReference>